<dbReference type="InterPro" id="IPR030395">
    <property type="entry name" value="GP_PDE_dom"/>
</dbReference>
<dbReference type="PANTHER" id="PTHR46211:SF1">
    <property type="entry name" value="GLYCEROPHOSPHODIESTER PHOSPHODIESTERASE, CYTOPLASMIC"/>
    <property type="match status" value="1"/>
</dbReference>
<dbReference type="Proteomes" id="UP001549122">
    <property type="component" value="Unassembled WGS sequence"/>
</dbReference>
<keyword evidence="2" id="KW-0378">Hydrolase</keyword>
<dbReference type="GO" id="GO:0008889">
    <property type="term" value="F:glycerophosphodiester phosphodiesterase activity"/>
    <property type="evidence" value="ECO:0007669"/>
    <property type="project" value="UniProtKB-EC"/>
</dbReference>
<feature type="domain" description="GP-PDE" evidence="1">
    <location>
        <begin position="13"/>
        <end position="242"/>
    </location>
</feature>
<dbReference type="SUPFAM" id="SSF51695">
    <property type="entry name" value="PLC-like phosphodiesterases"/>
    <property type="match status" value="1"/>
</dbReference>
<keyword evidence="3" id="KW-1185">Reference proteome</keyword>
<dbReference type="Pfam" id="PF03009">
    <property type="entry name" value="GDPD"/>
    <property type="match status" value="1"/>
</dbReference>
<gene>
    <name evidence="2" type="ORF">ABID29_000770</name>
</gene>
<accession>A0ABV2FGW0</accession>
<dbReference type="EMBL" id="JBEPLO010000006">
    <property type="protein sequence ID" value="MET3557660.1"/>
    <property type="molecule type" value="Genomic_DNA"/>
</dbReference>
<organism evidence="2 3">
    <name type="scientific">Streptococcus rupicaprae</name>
    <dbReference type="NCBI Taxonomy" id="759619"/>
    <lineage>
        <taxon>Bacteria</taxon>
        <taxon>Bacillati</taxon>
        <taxon>Bacillota</taxon>
        <taxon>Bacilli</taxon>
        <taxon>Lactobacillales</taxon>
        <taxon>Streptococcaceae</taxon>
        <taxon>Streptococcus</taxon>
    </lineage>
</organism>
<name>A0ABV2FGW0_9STRE</name>
<comment type="caution">
    <text evidence="2">The sequence shown here is derived from an EMBL/GenBank/DDBJ whole genome shotgun (WGS) entry which is preliminary data.</text>
</comment>
<reference evidence="2 3" key="1">
    <citation type="submission" date="2024-06" db="EMBL/GenBank/DDBJ databases">
        <title>Genomic Encyclopedia of Type Strains, Phase IV (KMG-IV): sequencing the most valuable type-strain genomes for metagenomic binning, comparative biology and taxonomic classification.</title>
        <authorList>
            <person name="Goeker M."/>
        </authorList>
    </citation>
    <scope>NUCLEOTIDE SEQUENCE [LARGE SCALE GENOMIC DNA]</scope>
    <source>
        <strain evidence="2 3">DSM 28303</strain>
    </source>
</reference>
<dbReference type="EC" id="3.1.4.46" evidence="2"/>
<dbReference type="RefSeq" id="WP_354364519.1">
    <property type="nucleotide sequence ID" value="NZ_JBEPLO010000006.1"/>
</dbReference>
<proteinExistence type="predicted"/>
<dbReference type="Gene3D" id="3.20.20.190">
    <property type="entry name" value="Phosphatidylinositol (PI) phosphodiesterase"/>
    <property type="match status" value="1"/>
</dbReference>
<dbReference type="InterPro" id="IPR017946">
    <property type="entry name" value="PLC-like_Pdiesterase_TIM-brl"/>
</dbReference>
<sequence length="246" mass="28030">MDLIQKLRDSNQLIIGGHRGQLVEGIRENTIATFETILGKNVPYIEVDVQLTKDGELVLYHDHDLSLQTSLSGMIRDYTLSELRDVFELTRVEEAIIWAKQHQLGIAFELKIHPRKMWHDRDSIGNLLVELLQKHNFQKDCFVFGTDFALLKKVKQADESIPLAVIVPFIPVNPVQLMEGMQADIYLNFAKNLPKELVEELQEAGYLVDGSVVNDREGLELALDLGVDLIESDFPEELLQELEVLQ</sequence>
<evidence type="ECO:0000313" key="2">
    <source>
        <dbReference type="EMBL" id="MET3557660.1"/>
    </source>
</evidence>
<evidence type="ECO:0000259" key="1">
    <source>
        <dbReference type="PROSITE" id="PS51704"/>
    </source>
</evidence>
<dbReference type="PROSITE" id="PS51704">
    <property type="entry name" value="GP_PDE"/>
    <property type="match status" value="1"/>
</dbReference>
<evidence type="ECO:0000313" key="3">
    <source>
        <dbReference type="Proteomes" id="UP001549122"/>
    </source>
</evidence>
<dbReference type="PANTHER" id="PTHR46211">
    <property type="entry name" value="GLYCEROPHOSPHORYL DIESTER PHOSPHODIESTERASE"/>
    <property type="match status" value="1"/>
</dbReference>
<protein>
    <submittedName>
        <fullName evidence="2">Glycerophosphoryl diester phosphodiesterase</fullName>
        <ecNumber evidence="2">3.1.4.46</ecNumber>
    </submittedName>
</protein>